<feature type="transmembrane region" description="Helical" evidence="10">
    <location>
        <begin position="238"/>
        <end position="255"/>
    </location>
</feature>
<dbReference type="InterPro" id="IPR045214">
    <property type="entry name" value="Surf1/Surf4"/>
</dbReference>
<dbReference type="VEuPathDB" id="FungiDB:TAPDE_005025"/>
<evidence type="ECO:0000256" key="10">
    <source>
        <dbReference type="SAM" id="Phobius"/>
    </source>
</evidence>
<evidence type="ECO:0000256" key="1">
    <source>
        <dbReference type="ARBA" id="ARBA00004477"/>
    </source>
</evidence>
<dbReference type="Pfam" id="PF02077">
    <property type="entry name" value="SURF4"/>
    <property type="match status" value="1"/>
</dbReference>
<comment type="subcellular location">
    <subcellularLocation>
        <location evidence="1">Endoplasmic reticulum membrane</location>
        <topology evidence="1">Multi-pass membrane protein</topology>
    </subcellularLocation>
</comment>
<dbReference type="Proteomes" id="UP000013776">
    <property type="component" value="Unassembled WGS sequence"/>
</dbReference>
<evidence type="ECO:0000256" key="3">
    <source>
        <dbReference type="ARBA" id="ARBA00022448"/>
    </source>
</evidence>
<evidence type="ECO:0000313" key="11">
    <source>
        <dbReference type="EMBL" id="CCG84548.1"/>
    </source>
</evidence>
<feature type="transmembrane region" description="Helical" evidence="10">
    <location>
        <begin position="92"/>
        <end position="116"/>
    </location>
</feature>
<dbReference type="STRING" id="1097556.R4XFV5"/>
<evidence type="ECO:0000256" key="2">
    <source>
        <dbReference type="ARBA" id="ARBA00006945"/>
    </source>
</evidence>
<dbReference type="AlphaFoldDB" id="R4XFV5"/>
<dbReference type="eggNOG" id="KOG3998">
    <property type="taxonomic scope" value="Eukaryota"/>
</dbReference>
<evidence type="ECO:0000256" key="8">
    <source>
        <dbReference type="ARBA" id="ARBA00023136"/>
    </source>
</evidence>
<dbReference type="PANTHER" id="PTHR23427:SF1">
    <property type="entry name" value="SURFEIT LOCUS PROTEIN 4"/>
    <property type="match status" value="1"/>
</dbReference>
<feature type="transmembrane region" description="Helical" evidence="10">
    <location>
        <begin position="187"/>
        <end position="205"/>
    </location>
</feature>
<keyword evidence="8 10" id="KW-0472">Membrane</keyword>
<feature type="transmembrane region" description="Helical" evidence="10">
    <location>
        <begin position="123"/>
        <end position="142"/>
    </location>
</feature>
<dbReference type="EMBL" id="CAHR02000259">
    <property type="protein sequence ID" value="CCG84548.1"/>
    <property type="molecule type" value="Genomic_DNA"/>
</dbReference>
<reference evidence="11 12" key="1">
    <citation type="journal article" date="2013" name="MBio">
        <title>Genome sequencing of the plant pathogen Taphrina deformans, the causal agent of peach leaf curl.</title>
        <authorList>
            <person name="Cisse O.H."/>
            <person name="Almeida J.M.G.C.F."/>
            <person name="Fonseca A."/>
            <person name="Kumar A.A."/>
            <person name="Salojaervi J."/>
            <person name="Overmyer K."/>
            <person name="Hauser P.M."/>
            <person name="Pagni M."/>
        </authorList>
    </citation>
    <scope>NUCLEOTIDE SEQUENCE [LARGE SCALE GENOMIC DNA]</scope>
    <source>
        <strain evidence="12">PYCC 5710 / ATCC 11124 / CBS 356.35 / IMI 108563 / JCM 9778 / NBRC 8474</strain>
    </source>
</reference>
<gene>
    <name evidence="11" type="ORF">TAPDE_005025</name>
</gene>
<organism evidence="11 12">
    <name type="scientific">Taphrina deformans (strain PYCC 5710 / ATCC 11124 / CBS 356.35 / IMI 108563 / JCM 9778 / NBRC 8474)</name>
    <name type="common">Peach leaf curl fungus</name>
    <name type="synonym">Lalaria deformans</name>
    <dbReference type="NCBI Taxonomy" id="1097556"/>
    <lineage>
        <taxon>Eukaryota</taxon>
        <taxon>Fungi</taxon>
        <taxon>Dikarya</taxon>
        <taxon>Ascomycota</taxon>
        <taxon>Taphrinomycotina</taxon>
        <taxon>Taphrinomycetes</taxon>
        <taxon>Taphrinales</taxon>
        <taxon>Taphrinaceae</taxon>
        <taxon>Taphrina</taxon>
    </lineage>
</organism>
<dbReference type="PROSITE" id="PS01339">
    <property type="entry name" value="SURF4"/>
    <property type="match status" value="1"/>
</dbReference>
<keyword evidence="4 10" id="KW-0812">Transmembrane</keyword>
<accession>R4XFV5</accession>
<name>R4XFV5_TAPDE</name>
<evidence type="ECO:0008006" key="13">
    <source>
        <dbReference type="Google" id="ProtNLM"/>
    </source>
</evidence>
<dbReference type="InterPro" id="IPR002995">
    <property type="entry name" value="Surf4"/>
</dbReference>
<keyword evidence="6" id="KW-0653">Protein transport</keyword>
<dbReference type="GO" id="GO:0005793">
    <property type="term" value="C:endoplasmic reticulum-Golgi intermediate compartment"/>
    <property type="evidence" value="ECO:0007669"/>
    <property type="project" value="TreeGrafter"/>
</dbReference>
<keyword evidence="7 10" id="KW-1133">Transmembrane helix</keyword>
<feature type="region of interest" description="Disordered" evidence="9">
    <location>
        <begin position="1"/>
        <end position="31"/>
    </location>
</feature>
<dbReference type="GO" id="GO:0007030">
    <property type="term" value="P:Golgi organization"/>
    <property type="evidence" value="ECO:0007669"/>
    <property type="project" value="TreeGrafter"/>
</dbReference>
<dbReference type="GO" id="GO:0005789">
    <property type="term" value="C:endoplasmic reticulum membrane"/>
    <property type="evidence" value="ECO:0007669"/>
    <property type="project" value="UniProtKB-SubCell"/>
</dbReference>
<dbReference type="OrthoDB" id="7859621at2759"/>
<feature type="transmembrane region" description="Helical" evidence="10">
    <location>
        <begin position="275"/>
        <end position="294"/>
    </location>
</feature>
<feature type="compositionally biased region" description="Low complexity" evidence="9">
    <location>
        <begin position="19"/>
        <end position="30"/>
    </location>
</feature>
<feature type="compositionally biased region" description="Polar residues" evidence="9">
    <location>
        <begin position="1"/>
        <end position="10"/>
    </location>
</feature>
<evidence type="ECO:0000256" key="6">
    <source>
        <dbReference type="ARBA" id="ARBA00022927"/>
    </source>
</evidence>
<evidence type="ECO:0000256" key="9">
    <source>
        <dbReference type="SAM" id="MobiDB-lite"/>
    </source>
</evidence>
<comment type="caution">
    <text evidence="11">The sequence shown here is derived from an EMBL/GenBank/DDBJ whole genome shotgun (WGS) entry which is preliminary data.</text>
</comment>
<feature type="transmembrane region" description="Helical" evidence="10">
    <location>
        <begin position="211"/>
        <end position="231"/>
    </location>
</feature>
<keyword evidence="5" id="KW-0256">Endoplasmic reticulum</keyword>
<protein>
    <recommendedName>
        <fullName evidence="13">COPII-coated vesicle protein SurF4/Erv29</fullName>
    </recommendedName>
</protein>
<evidence type="ECO:0000313" key="12">
    <source>
        <dbReference type="Proteomes" id="UP000013776"/>
    </source>
</evidence>
<proteinExistence type="inferred from homology"/>
<keyword evidence="3" id="KW-0813">Transport</keyword>
<evidence type="ECO:0000256" key="4">
    <source>
        <dbReference type="ARBA" id="ARBA00022692"/>
    </source>
</evidence>
<sequence length="300" mass="33758">MNNRGYQQPQAYRGPQINSPSSGSPSVDSPLDTVKQLSSKIEDTLDVVFDPIKPYLPALGRFLIVVTFLEDAIRIVTQWNDQLYYLQSYRGIWWGVSHLFLLFNVVAMFAGSFLVVSRKFTEVAIGTLLAVVVSQAFGYGLLFDLNFFFRNLSVVGGLMMVMSDSLSQKKQLFAGLPSISETDRRKYFQLAGRILLIFLFIGFVFHGQWSLTRVMFSLVGLVACIMVVVGFKARLSAIFLVLMLSMMNLLINNFWSVHSTSPQRDFLKYDFFQTLSIMGGLLLLVNSGAGEIALDKKKVY</sequence>
<comment type="similarity">
    <text evidence="2">Belongs to the SURF4 family.</text>
</comment>
<keyword evidence="12" id="KW-1185">Reference proteome</keyword>
<dbReference type="GO" id="GO:0015031">
    <property type="term" value="P:protein transport"/>
    <property type="evidence" value="ECO:0007669"/>
    <property type="project" value="UniProtKB-KW"/>
</dbReference>
<evidence type="ECO:0000256" key="7">
    <source>
        <dbReference type="ARBA" id="ARBA00022989"/>
    </source>
</evidence>
<dbReference type="PANTHER" id="PTHR23427">
    <property type="entry name" value="SURFEIT LOCUS PROTEIN"/>
    <property type="match status" value="1"/>
</dbReference>
<evidence type="ECO:0000256" key="5">
    <source>
        <dbReference type="ARBA" id="ARBA00022824"/>
    </source>
</evidence>